<sequence>MSEHRGLSKKRVVINGAGLSGALLACLLCQSGFRVELIEKRQDPRKYGFNSGRSINLALADRGVHALELAGLSDEVLKRAVPMYGRMVHHSHTVAELHRYGLNKEKIWSINRGELACCLLDAAESAGANIRFGSQIEQMDFQAKMVLISSGEQLTYELLVGADGADSVVRKHLTSQIDLGVQTFPLAHGYKELEIPAAKDGSFQLYPNALHIWPKGGFMCIALPNANGSFTVTLFLPHETEDSEDLCAFSMLQDGEKARNFFNTNFSDASELIENLEKDFDHNPTGKLKTLRVERWQAFDSVVLVGDAAHPMVPFHGQGMNCALEDVVTLVESLTLHPSQQSEALQEYERKRKPNAYAIQEMALENYREMRHCVSTKSYLLERDLSNWIAERYPEKFIPRYSLVTFSRVSYEFAYKQGQSQRELLKRFTKDCHTFDEIDLSAVAKAVNEELCEFSRDVY</sequence>
<dbReference type="EMBL" id="JAEMUH010000015">
    <property type="protein sequence ID" value="MBJ7552029.1"/>
    <property type="molecule type" value="Genomic_DNA"/>
</dbReference>
<keyword evidence="7" id="KW-1133">Transmembrane helix</keyword>
<dbReference type="PROSITE" id="PS51257">
    <property type="entry name" value="PROKAR_LIPOPROTEIN"/>
    <property type="match status" value="1"/>
</dbReference>
<dbReference type="Gene3D" id="3.50.50.60">
    <property type="entry name" value="FAD/NAD(P)-binding domain"/>
    <property type="match status" value="1"/>
</dbReference>
<reference evidence="9 10" key="1">
    <citation type="submission" date="2020-12" db="EMBL/GenBank/DDBJ databases">
        <title>Comparative genome analysis of fungal antagonists Marinomonas ostreistagni 398 and M. spartinae 468.</title>
        <authorList>
            <person name="Fields J.L."/>
            <person name="Mavrodi O.V."/>
            <person name="Biber P.D."/>
            <person name="Indest K.J."/>
            <person name="Mavrodi D.V."/>
        </authorList>
    </citation>
    <scope>NUCLEOTIDE SEQUENCE [LARGE SCALE GENOMIC DNA]</scope>
    <source>
        <strain evidence="9 10">USM7</strain>
    </source>
</reference>
<organism evidence="9 10">
    <name type="scientific">Marinomonas ostreistagni</name>
    <dbReference type="NCBI Taxonomy" id="359209"/>
    <lineage>
        <taxon>Bacteria</taxon>
        <taxon>Pseudomonadati</taxon>
        <taxon>Pseudomonadota</taxon>
        <taxon>Gammaproteobacteria</taxon>
        <taxon>Oceanospirillales</taxon>
        <taxon>Oceanospirillaceae</taxon>
        <taxon>Marinomonas</taxon>
    </lineage>
</organism>
<keyword evidence="5" id="KW-0560">Oxidoreductase</keyword>
<dbReference type="PANTHER" id="PTHR46028">
    <property type="entry name" value="KYNURENINE 3-MONOOXYGENASE"/>
    <property type="match status" value="1"/>
</dbReference>
<name>A0ABS0ZEE0_9GAMM</name>
<evidence type="ECO:0000256" key="6">
    <source>
        <dbReference type="ARBA" id="ARBA00023033"/>
    </source>
</evidence>
<comment type="cofactor">
    <cofactor evidence="1">
        <name>FAD</name>
        <dbReference type="ChEBI" id="CHEBI:57692"/>
    </cofactor>
</comment>
<keyword evidence="10" id="KW-1185">Reference proteome</keyword>
<dbReference type="Pfam" id="PF01494">
    <property type="entry name" value="FAD_binding_3"/>
    <property type="match status" value="1"/>
</dbReference>
<keyword evidence="7" id="KW-0472">Membrane</keyword>
<evidence type="ECO:0000256" key="1">
    <source>
        <dbReference type="ARBA" id="ARBA00001974"/>
    </source>
</evidence>
<gene>
    <name evidence="9" type="ORF">JHD44_15170</name>
</gene>
<dbReference type="Proteomes" id="UP000598488">
    <property type="component" value="Unassembled WGS sequence"/>
</dbReference>
<evidence type="ECO:0000256" key="4">
    <source>
        <dbReference type="ARBA" id="ARBA00022857"/>
    </source>
</evidence>
<protein>
    <submittedName>
        <fullName evidence="9">FAD-dependent monooxygenase</fullName>
    </submittedName>
</protein>
<evidence type="ECO:0000256" key="5">
    <source>
        <dbReference type="ARBA" id="ARBA00023002"/>
    </source>
</evidence>
<dbReference type="InterPro" id="IPR002938">
    <property type="entry name" value="FAD-bd"/>
</dbReference>
<keyword evidence="4" id="KW-0521">NADP</keyword>
<dbReference type="GO" id="GO:0004497">
    <property type="term" value="F:monooxygenase activity"/>
    <property type="evidence" value="ECO:0007669"/>
    <property type="project" value="UniProtKB-KW"/>
</dbReference>
<dbReference type="PRINTS" id="PR00420">
    <property type="entry name" value="RNGMNOXGNASE"/>
</dbReference>
<evidence type="ECO:0000313" key="9">
    <source>
        <dbReference type="EMBL" id="MBJ7552029.1"/>
    </source>
</evidence>
<accession>A0ABS0ZEE0</accession>
<keyword evidence="3" id="KW-0274">FAD</keyword>
<keyword evidence="2" id="KW-0285">Flavoprotein</keyword>
<evidence type="ECO:0000256" key="2">
    <source>
        <dbReference type="ARBA" id="ARBA00022630"/>
    </source>
</evidence>
<keyword evidence="7" id="KW-0812">Transmembrane</keyword>
<evidence type="ECO:0000256" key="7">
    <source>
        <dbReference type="SAM" id="Phobius"/>
    </source>
</evidence>
<feature type="transmembrane region" description="Helical" evidence="7">
    <location>
        <begin position="12"/>
        <end position="33"/>
    </location>
</feature>
<dbReference type="PANTHER" id="PTHR46028:SF2">
    <property type="entry name" value="KYNURENINE 3-MONOOXYGENASE"/>
    <property type="match status" value="1"/>
</dbReference>
<dbReference type="SUPFAM" id="SSF51905">
    <property type="entry name" value="FAD/NAD(P)-binding domain"/>
    <property type="match status" value="1"/>
</dbReference>
<dbReference type="InterPro" id="IPR036188">
    <property type="entry name" value="FAD/NAD-bd_sf"/>
</dbReference>
<evidence type="ECO:0000256" key="3">
    <source>
        <dbReference type="ARBA" id="ARBA00022827"/>
    </source>
</evidence>
<evidence type="ECO:0000259" key="8">
    <source>
        <dbReference type="Pfam" id="PF01494"/>
    </source>
</evidence>
<proteinExistence type="predicted"/>
<feature type="domain" description="FAD-binding" evidence="8">
    <location>
        <begin position="11"/>
        <end position="359"/>
    </location>
</feature>
<evidence type="ECO:0000313" key="10">
    <source>
        <dbReference type="Proteomes" id="UP000598488"/>
    </source>
</evidence>
<keyword evidence="6 9" id="KW-0503">Monooxygenase</keyword>
<dbReference type="RefSeq" id="WP_199463615.1">
    <property type="nucleotide sequence ID" value="NZ_JAEMUH010000015.1"/>
</dbReference>
<comment type="caution">
    <text evidence="9">The sequence shown here is derived from an EMBL/GenBank/DDBJ whole genome shotgun (WGS) entry which is preliminary data.</text>
</comment>